<sequence>MVIILILIITFILLTYRNFIHKIILEKNIQHQQEIQHQKNNVIQGAKVQEEERKRIAQLIHDDIGNKLNILSVWLNNPNAWNNERSKEIVAKQIPELIEATRNISHALFPVNLEHYGMILTLEELIANIESSLTVHLIIVHPYTPGAMYFELQLYRIIQEYLSNVLKHAEASQMFIQLRDSSKYLCITLSDNGIGFDVNSASKGMGLRNIASRIKSMDAVYRWKSIKNKGSQLTIVIPKT</sequence>
<evidence type="ECO:0000256" key="5">
    <source>
        <dbReference type="ARBA" id="ARBA00023012"/>
    </source>
</evidence>
<dbReference type="OrthoDB" id="9778366at2"/>
<dbReference type="Pfam" id="PF02518">
    <property type="entry name" value="HATPase_c"/>
    <property type="match status" value="1"/>
</dbReference>
<dbReference type="GO" id="GO:0004673">
    <property type="term" value="F:protein histidine kinase activity"/>
    <property type="evidence" value="ECO:0007669"/>
    <property type="project" value="UniProtKB-EC"/>
</dbReference>
<comment type="caution">
    <text evidence="7">The sequence shown here is derived from an EMBL/GenBank/DDBJ whole genome shotgun (WGS) entry which is preliminary data.</text>
</comment>
<dbReference type="InterPro" id="IPR036890">
    <property type="entry name" value="HATPase_C_sf"/>
</dbReference>
<evidence type="ECO:0000256" key="2">
    <source>
        <dbReference type="ARBA" id="ARBA00012438"/>
    </source>
</evidence>
<accession>A0A4R6STX4</accession>
<gene>
    <name evidence="7" type="ORF">ATK78_2929</name>
</gene>
<reference evidence="7 8" key="1">
    <citation type="submission" date="2019-03" db="EMBL/GenBank/DDBJ databases">
        <title>Genomic Encyclopedia of Archaeal and Bacterial Type Strains, Phase II (KMG-II): from individual species to whole genera.</title>
        <authorList>
            <person name="Goeker M."/>
        </authorList>
    </citation>
    <scope>NUCLEOTIDE SEQUENCE [LARGE SCALE GENOMIC DNA]</scope>
    <source>
        <strain evidence="7 8">DSM 19035</strain>
    </source>
</reference>
<dbReference type="PANTHER" id="PTHR24421:SF10">
    <property type="entry name" value="NITRATE_NITRITE SENSOR PROTEIN NARQ"/>
    <property type="match status" value="1"/>
</dbReference>
<protein>
    <recommendedName>
        <fullName evidence="2">histidine kinase</fullName>
        <ecNumber evidence="2">2.7.13.3</ecNumber>
    </recommendedName>
</protein>
<evidence type="ECO:0000313" key="7">
    <source>
        <dbReference type="EMBL" id="TDQ08416.1"/>
    </source>
</evidence>
<evidence type="ECO:0000313" key="8">
    <source>
        <dbReference type="Proteomes" id="UP000295620"/>
    </source>
</evidence>
<evidence type="ECO:0000256" key="3">
    <source>
        <dbReference type="ARBA" id="ARBA00022679"/>
    </source>
</evidence>
<dbReference type="CDD" id="cd16917">
    <property type="entry name" value="HATPase_UhpB-NarQ-NarX-like"/>
    <property type="match status" value="1"/>
</dbReference>
<dbReference type="SUPFAM" id="SSF55874">
    <property type="entry name" value="ATPase domain of HSP90 chaperone/DNA topoisomerase II/histidine kinase"/>
    <property type="match status" value="1"/>
</dbReference>
<organism evidence="7 8">
    <name type="scientific">Pedobacter metabolipauper</name>
    <dbReference type="NCBI Taxonomy" id="425513"/>
    <lineage>
        <taxon>Bacteria</taxon>
        <taxon>Pseudomonadati</taxon>
        <taxon>Bacteroidota</taxon>
        <taxon>Sphingobacteriia</taxon>
        <taxon>Sphingobacteriales</taxon>
        <taxon>Sphingobacteriaceae</taxon>
        <taxon>Pedobacter</taxon>
    </lineage>
</organism>
<keyword evidence="3" id="KW-0808">Transferase</keyword>
<dbReference type="EMBL" id="SNYC01000005">
    <property type="protein sequence ID" value="TDQ08416.1"/>
    <property type="molecule type" value="Genomic_DNA"/>
</dbReference>
<dbReference type="Gene3D" id="1.20.5.1930">
    <property type="match status" value="1"/>
</dbReference>
<dbReference type="GO" id="GO:0000160">
    <property type="term" value="P:phosphorelay signal transduction system"/>
    <property type="evidence" value="ECO:0007669"/>
    <property type="project" value="UniProtKB-KW"/>
</dbReference>
<dbReference type="InterPro" id="IPR003594">
    <property type="entry name" value="HATPase_dom"/>
</dbReference>
<dbReference type="AlphaFoldDB" id="A0A4R6STX4"/>
<keyword evidence="4 7" id="KW-0418">Kinase</keyword>
<evidence type="ECO:0000259" key="6">
    <source>
        <dbReference type="Pfam" id="PF02518"/>
    </source>
</evidence>
<comment type="catalytic activity">
    <reaction evidence="1">
        <text>ATP + protein L-histidine = ADP + protein N-phospho-L-histidine.</text>
        <dbReference type="EC" id="2.7.13.3"/>
    </reaction>
</comment>
<dbReference type="InterPro" id="IPR050482">
    <property type="entry name" value="Sensor_HK_TwoCompSys"/>
</dbReference>
<dbReference type="PANTHER" id="PTHR24421">
    <property type="entry name" value="NITRATE/NITRITE SENSOR PROTEIN NARX-RELATED"/>
    <property type="match status" value="1"/>
</dbReference>
<evidence type="ECO:0000256" key="1">
    <source>
        <dbReference type="ARBA" id="ARBA00000085"/>
    </source>
</evidence>
<evidence type="ECO:0000256" key="4">
    <source>
        <dbReference type="ARBA" id="ARBA00022777"/>
    </source>
</evidence>
<keyword evidence="5" id="KW-0902">Two-component regulatory system</keyword>
<name>A0A4R6STX4_9SPHI</name>
<dbReference type="EC" id="2.7.13.3" evidence="2"/>
<keyword evidence="8" id="KW-1185">Reference proteome</keyword>
<dbReference type="Gene3D" id="3.30.565.10">
    <property type="entry name" value="Histidine kinase-like ATPase, C-terminal domain"/>
    <property type="match status" value="1"/>
</dbReference>
<feature type="domain" description="Histidine kinase/HSP90-like ATPase" evidence="6">
    <location>
        <begin position="152"/>
        <end position="239"/>
    </location>
</feature>
<proteinExistence type="predicted"/>
<dbReference type="Proteomes" id="UP000295620">
    <property type="component" value="Unassembled WGS sequence"/>
</dbReference>